<proteinExistence type="inferred from homology"/>
<protein>
    <submittedName>
        <fullName evidence="4">SDR family oxidoreductase</fullName>
    </submittedName>
</protein>
<reference evidence="4" key="1">
    <citation type="submission" date="2020-05" db="EMBL/GenBank/DDBJ databases">
        <title>Sulfur intermediates as new biogeochemical hubs in an aquatic model microbial ecosystem.</title>
        <authorList>
            <person name="Vigneron A."/>
        </authorList>
    </citation>
    <scope>NUCLEOTIDE SEQUENCE</scope>
    <source>
        <strain evidence="4">Bin.250</strain>
    </source>
</reference>
<dbReference type="CDD" id="cd05233">
    <property type="entry name" value="SDR_c"/>
    <property type="match status" value="1"/>
</dbReference>
<accession>A0A972VU20</accession>
<dbReference type="PRINTS" id="PR00080">
    <property type="entry name" value="SDRFAMILY"/>
</dbReference>
<organism evidence="4 5">
    <name type="scientific">SAR86 cluster bacterium</name>
    <dbReference type="NCBI Taxonomy" id="2030880"/>
    <lineage>
        <taxon>Bacteria</taxon>
        <taxon>Pseudomonadati</taxon>
        <taxon>Pseudomonadota</taxon>
        <taxon>Gammaproteobacteria</taxon>
        <taxon>SAR86 cluster</taxon>
    </lineage>
</organism>
<sequence length="261" mass="27549">MTGRYLNKTVIVTGGAGHLGQAITRAYLRDGADVVICGRRAPAQPIAENGRQAVFVQADIREAEQSQHVVDEAMGLFGRLDLLVNNAGGSPPMVAAEVSPMLTEKILKLNLLAPLVMSQQAYQAMTVRRVLQAPALLGNIINIASVSGARPSPGTAAYGAAKAGLLNATKSLAMEWGPWVRVNALIVGLVRHDAGLDHYGGEAGFNRVANMLPLKRMAEPEDVANACQYLSSEQASYISGATLEVDGGGEVPVFLYLAEQS</sequence>
<name>A0A972VU20_9GAMM</name>
<evidence type="ECO:0000259" key="3">
    <source>
        <dbReference type="SMART" id="SM00822"/>
    </source>
</evidence>
<comment type="similarity">
    <text evidence="1">Belongs to the short-chain dehydrogenases/reductases (SDR) family.</text>
</comment>
<dbReference type="SUPFAM" id="SSF51735">
    <property type="entry name" value="NAD(P)-binding Rossmann-fold domains"/>
    <property type="match status" value="1"/>
</dbReference>
<dbReference type="InterPro" id="IPR002347">
    <property type="entry name" value="SDR_fam"/>
</dbReference>
<dbReference type="EMBL" id="JABMOJ010000094">
    <property type="protein sequence ID" value="NQV64248.1"/>
    <property type="molecule type" value="Genomic_DNA"/>
</dbReference>
<dbReference type="Gene3D" id="3.40.50.720">
    <property type="entry name" value="NAD(P)-binding Rossmann-like Domain"/>
    <property type="match status" value="1"/>
</dbReference>
<dbReference type="Pfam" id="PF13561">
    <property type="entry name" value="adh_short_C2"/>
    <property type="match status" value="1"/>
</dbReference>
<dbReference type="InterPro" id="IPR057326">
    <property type="entry name" value="KR_dom"/>
</dbReference>
<dbReference type="AlphaFoldDB" id="A0A972VU20"/>
<dbReference type="FunFam" id="3.40.50.720:FF:000084">
    <property type="entry name" value="Short-chain dehydrogenase reductase"/>
    <property type="match status" value="1"/>
</dbReference>
<feature type="domain" description="Ketoreductase" evidence="3">
    <location>
        <begin position="8"/>
        <end position="182"/>
    </location>
</feature>
<gene>
    <name evidence="4" type="ORF">HQ497_02685</name>
</gene>
<evidence type="ECO:0000313" key="4">
    <source>
        <dbReference type="EMBL" id="NQV64248.1"/>
    </source>
</evidence>
<dbReference type="PANTHER" id="PTHR43639">
    <property type="entry name" value="OXIDOREDUCTASE, SHORT-CHAIN DEHYDROGENASE/REDUCTASE FAMILY (AFU_ORTHOLOGUE AFUA_5G02870)"/>
    <property type="match status" value="1"/>
</dbReference>
<dbReference type="NCBIfam" id="NF005893">
    <property type="entry name" value="PRK07856.1"/>
    <property type="match status" value="1"/>
</dbReference>
<dbReference type="PANTHER" id="PTHR43639:SF1">
    <property type="entry name" value="SHORT-CHAIN DEHYDROGENASE_REDUCTASE FAMILY PROTEIN"/>
    <property type="match status" value="1"/>
</dbReference>
<dbReference type="GO" id="GO:0016491">
    <property type="term" value="F:oxidoreductase activity"/>
    <property type="evidence" value="ECO:0007669"/>
    <property type="project" value="UniProtKB-KW"/>
</dbReference>
<comment type="caution">
    <text evidence="4">The sequence shown here is derived from an EMBL/GenBank/DDBJ whole genome shotgun (WGS) entry which is preliminary data.</text>
</comment>
<dbReference type="SMART" id="SM00822">
    <property type="entry name" value="PKS_KR"/>
    <property type="match status" value="1"/>
</dbReference>
<dbReference type="InterPro" id="IPR036291">
    <property type="entry name" value="NAD(P)-bd_dom_sf"/>
</dbReference>
<keyword evidence="2" id="KW-0560">Oxidoreductase</keyword>
<evidence type="ECO:0000256" key="2">
    <source>
        <dbReference type="ARBA" id="ARBA00023002"/>
    </source>
</evidence>
<dbReference type="PRINTS" id="PR00081">
    <property type="entry name" value="GDHRDH"/>
</dbReference>
<evidence type="ECO:0000313" key="5">
    <source>
        <dbReference type="Proteomes" id="UP000754644"/>
    </source>
</evidence>
<dbReference type="Proteomes" id="UP000754644">
    <property type="component" value="Unassembled WGS sequence"/>
</dbReference>
<evidence type="ECO:0000256" key="1">
    <source>
        <dbReference type="ARBA" id="ARBA00006484"/>
    </source>
</evidence>